<protein>
    <submittedName>
        <fullName evidence="2">Endoribonuclease L-PSP/chorismate mutase-like protein</fullName>
    </submittedName>
</protein>
<dbReference type="PANTHER" id="PTHR11803">
    <property type="entry name" value="2-IMINOBUTANOATE/2-IMINOPROPANOATE DEAMINASE RIDA"/>
    <property type="match status" value="1"/>
</dbReference>
<dbReference type="AlphaFoldDB" id="A0A9P9A3U2"/>
<evidence type="ECO:0000313" key="2">
    <source>
        <dbReference type="EMBL" id="KAH6664791.1"/>
    </source>
</evidence>
<dbReference type="InterPro" id="IPR006175">
    <property type="entry name" value="YjgF/YER057c/UK114"/>
</dbReference>
<evidence type="ECO:0000313" key="3">
    <source>
        <dbReference type="Proteomes" id="UP000770015"/>
    </source>
</evidence>
<dbReference type="Pfam" id="PF01042">
    <property type="entry name" value="Ribonuc_L-PSP"/>
    <property type="match status" value="1"/>
</dbReference>
<dbReference type="EMBL" id="JAGSXJ010000039">
    <property type="protein sequence ID" value="KAH6664791.1"/>
    <property type="molecule type" value="Genomic_DNA"/>
</dbReference>
<organism evidence="2 3">
    <name type="scientific">Plectosphaerella plurivora</name>
    <dbReference type="NCBI Taxonomy" id="936078"/>
    <lineage>
        <taxon>Eukaryota</taxon>
        <taxon>Fungi</taxon>
        <taxon>Dikarya</taxon>
        <taxon>Ascomycota</taxon>
        <taxon>Pezizomycotina</taxon>
        <taxon>Sordariomycetes</taxon>
        <taxon>Hypocreomycetidae</taxon>
        <taxon>Glomerellales</taxon>
        <taxon>Plectosphaerellaceae</taxon>
        <taxon>Plectosphaerella</taxon>
    </lineage>
</organism>
<dbReference type="GO" id="GO:0019239">
    <property type="term" value="F:deaminase activity"/>
    <property type="evidence" value="ECO:0007669"/>
    <property type="project" value="TreeGrafter"/>
</dbReference>
<dbReference type="CDD" id="cd00448">
    <property type="entry name" value="YjgF_YER057c_UK114_family"/>
    <property type="match status" value="1"/>
</dbReference>
<comment type="similarity">
    <text evidence="1">Belongs to the RutC family.</text>
</comment>
<dbReference type="SUPFAM" id="SSF55298">
    <property type="entry name" value="YjgF-like"/>
    <property type="match status" value="1"/>
</dbReference>
<dbReference type="Gene3D" id="3.30.1330.40">
    <property type="entry name" value="RutC-like"/>
    <property type="match status" value="1"/>
</dbReference>
<name>A0A9P9A3U2_9PEZI</name>
<proteinExistence type="inferred from homology"/>
<dbReference type="InterPro" id="IPR035959">
    <property type="entry name" value="RutC-like_sf"/>
</dbReference>
<comment type="caution">
    <text evidence="2">The sequence shown here is derived from an EMBL/GenBank/DDBJ whole genome shotgun (WGS) entry which is preliminary data.</text>
</comment>
<feature type="non-terminal residue" evidence="2">
    <location>
        <position position="1"/>
    </location>
</feature>
<keyword evidence="3" id="KW-1185">Reference proteome</keyword>
<dbReference type="FunFam" id="3.30.1330.40:FF:000001">
    <property type="entry name" value="L-PSP family endoribonuclease"/>
    <property type="match status" value="1"/>
</dbReference>
<dbReference type="GO" id="GO:0005829">
    <property type="term" value="C:cytosol"/>
    <property type="evidence" value="ECO:0007669"/>
    <property type="project" value="TreeGrafter"/>
</dbReference>
<dbReference type="InterPro" id="IPR006056">
    <property type="entry name" value="RidA"/>
</dbReference>
<reference evidence="2" key="1">
    <citation type="journal article" date="2021" name="Nat. Commun.">
        <title>Genetic determinants of endophytism in the Arabidopsis root mycobiome.</title>
        <authorList>
            <person name="Mesny F."/>
            <person name="Miyauchi S."/>
            <person name="Thiergart T."/>
            <person name="Pickel B."/>
            <person name="Atanasova L."/>
            <person name="Karlsson M."/>
            <person name="Huettel B."/>
            <person name="Barry K.W."/>
            <person name="Haridas S."/>
            <person name="Chen C."/>
            <person name="Bauer D."/>
            <person name="Andreopoulos W."/>
            <person name="Pangilinan J."/>
            <person name="LaButti K."/>
            <person name="Riley R."/>
            <person name="Lipzen A."/>
            <person name="Clum A."/>
            <person name="Drula E."/>
            <person name="Henrissat B."/>
            <person name="Kohler A."/>
            <person name="Grigoriev I.V."/>
            <person name="Martin F.M."/>
            <person name="Hacquard S."/>
        </authorList>
    </citation>
    <scope>NUCLEOTIDE SEQUENCE</scope>
    <source>
        <strain evidence="2">MPI-SDFR-AT-0117</strain>
    </source>
</reference>
<dbReference type="NCBIfam" id="TIGR00004">
    <property type="entry name" value="Rid family detoxifying hydrolase"/>
    <property type="match status" value="1"/>
</dbReference>
<gene>
    <name evidence="2" type="ORF">F5X68DRAFT_143788</name>
</gene>
<evidence type="ECO:0000256" key="1">
    <source>
        <dbReference type="ARBA" id="ARBA00010552"/>
    </source>
</evidence>
<sequence>EAVFTKNAPVPLPQFSQAIRHQGKVYVSGNIGTVPGTQNQLVDGTVKNRATQAIRNIKAVLEAAGTTLEHVIKMNIYITKMANFSLVNEAYDQFFTWDLKPARTCIAVHGLPHETDVEIECIAYIP</sequence>
<dbReference type="PANTHER" id="PTHR11803:SF42">
    <property type="entry name" value="MMF1"/>
    <property type="match status" value="1"/>
</dbReference>
<dbReference type="GO" id="GO:0005739">
    <property type="term" value="C:mitochondrion"/>
    <property type="evidence" value="ECO:0007669"/>
    <property type="project" value="TreeGrafter"/>
</dbReference>
<dbReference type="OrthoDB" id="309640at2759"/>
<dbReference type="Proteomes" id="UP000770015">
    <property type="component" value="Unassembled WGS sequence"/>
</dbReference>
<accession>A0A9P9A3U2</accession>